<proteinExistence type="predicted"/>
<evidence type="ECO:0000313" key="4">
    <source>
        <dbReference type="EMBL" id="KAG2173219.1"/>
    </source>
</evidence>
<organism evidence="4 5">
    <name type="scientific">Mortierella isabellina</name>
    <name type="common">Filamentous fungus</name>
    <name type="synonym">Umbelopsis isabellina</name>
    <dbReference type="NCBI Taxonomy" id="91625"/>
    <lineage>
        <taxon>Eukaryota</taxon>
        <taxon>Fungi</taxon>
        <taxon>Fungi incertae sedis</taxon>
        <taxon>Mucoromycota</taxon>
        <taxon>Mucoromycotina</taxon>
        <taxon>Umbelopsidomycetes</taxon>
        <taxon>Umbelopsidales</taxon>
        <taxon>Umbelopsidaceae</taxon>
        <taxon>Umbelopsis</taxon>
    </lineage>
</organism>
<evidence type="ECO:0000256" key="3">
    <source>
        <dbReference type="SAM" id="MobiDB-lite"/>
    </source>
</evidence>
<evidence type="ECO:0000256" key="2">
    <source>
        <dbReference type="ARBA" id="ARBA00023242"/>
    </source>
</evidence>
<dbReference type="GO" id="GO:0005634">
    <property type="term" value="C:nucleus"/>
    <property type="evidence" value="ECO:0007669"/>
    <property type="project" value="UniProtKB-SubCell"/>
</dbReference>
<comment type="subcellular location">
    <subcellularLocation>
        <location evidence="1">Nucleus</location>
    </subcellularLocation>
</comment>
<dbReference type="EMBL" id="JAEPQZ010000015">
    <property type="protein sequence ID" value="KAG2173219.1"/>
    <property type="molecule type" value="Genomic_DNA"/>
</dbReference>
<feature type="compositionally biased region" description="Basic and acidic residues" evidence="3">
    <location>
        <begin position="329"/>
        <end position="343"/>
    </location>
</feature>
<feature type="compositionally biased region" description="Basic and acidic residues" evidence="3">
    <location>
        <begin position="190"/>
        <end position="219"/>
    </location>
</feature>
<comment type="caution">
    <text evidence="4">The sequence shown here is derived from an EMBL/GenBank/DDBJ whole genome shotgun (WGS) entry which is preliminary data.</text>
</comment>
<dbReference type="OrthoDB" id="285793at2759"/>
<evidence type="ECO:0000256" key="1">
    <source>
        <dbReference type="ARBA" id="ARBA00004123"/>
    </source>
</evidence>
<dbReference type="SMART" id="SM00541">
    <property type="entry name" value="FYRN"/>
    <property type="match status" value="1"/>
</dbReference>
<feature type="compositionally biased region" description="Basic residues" evidence="3">
    <location>
        <begin position="371"/>
        <end position="381"/>
    </location>
</feature>
<accession>A0A8H7PFX2</accession>
<dbReference type="InterPro" id="IPR040092">
    <property type="entry name" value="TBRG1"/>
</dbReference>
<dbReference type="PANTHER" id="PTHR22715">
    <property type="entry name" value="TRANSFORMING GROWTH FACTOR BETA REGULATED GENE 1"/>
    <property type="match status" value="1"/>
</dbReference>
<dbReference type="InterPro" id="IPR003888">
    <property type="entry name" value="FYrich_N"/>
</dbReference>
<dbReference type="Gene3D" id="3.30.160.360">
    <property type="match status" value="1"/>
</dbReference>
<dbReference type="PANTHER" id="PTHR22715:SF0">
    <property type="entry name" value="TRANSFORMING GROWTH FACTOR BETA REGULATOR 1"/>
    <property type="match status" value="1"/>
</dbReference>
<feature type="compositionally biased region" description="Basic and acidic residues" evidence="3">
    <location>
        <begin position="231"/>
        <end position="242"/>
    </location>
</feature>
<feature type="region of interest" description="Disordered" evidence="3">
    <location>
        <begin position="106"/>
        <end position="141"/>
    </location>
</feature>
<feature type="region of interest" description="Disordered" evidence="3">
    <location>
        <begin position="588"/>
        <end position="628"/>
    </location>
</feature>
<dbReference type="GO" id="GO:0051726">
    <property type="term" value="P:regulation of cell cycle"/>
    <property type="evidence" value="ECO:0007669"/>
    <property type="project" value="TreeGrafter"/>
</dbReference>
<feature type="compositionally biased region" description="Polar residues" evidence="3">
    <location>
        <begin position="111"/>
        <end position="120"/>
    </location>
</feature>
<feature type="region of interest" description="Disordered" evidence="3">
    <location>
        <begin position="158"/>
        <end position="254"/>
    </location>
</feature>
<dbReference type="Pfam" id="PF05965">
    <property type="entry name" value="FYRC"/>
    <property type="match status" value="1"/>
</dbReference>
<dbReference type="InterPro" id="IPR003889">
    <property type="entry name" value="FYrich_C"/>
</dbReference>
<gene>
    <name evidence="4" type="ORF">INT43_004593</name>
</gene>
<evidence type="ECO:0008006" key="6">
    <source>
        <dbReference type="Google" id="ProtNLM"/>
    </source>
</evidence>
<dbReference type="Proteomes" id="UP000654370">
    <property type="component" value="Unassembled WGS sequence"/>
</dbReference>
<sequence length="628" mass="71357">MLSGPSDDCAVYTASFEESDLSNMYNNSITANRSSSSSPVDKTIWEGHGLMSWILDDKSQHEPYATGKLGPSSGPYKHTVEVILQLQPSAKMSKSSFYENLSRDSRPALSNLRSPPSHNSRLAAPVPIHPSSGYSDERKHNDDQMLVRRYYEHREQPAMPLPSLSQTLPPYQPPPLPHPHEPSPYYRGGNLHDEKLDRGRNQAPPHRDDNPYYDQNDRKNLRRSPPYQSDRIPHMPSPRDRYGYNYPPPHESQQYDRLAWRDEGPWLRVSDNNNGQQHHQQQPQQQPPPPPPSQHHHPSYSFSNETSSHGHRASLQSPSSGSAASSPPNEHHHSSNDQQDSRHPRLIRASGNVPADSKAPSYPFRLPLGKTVHHTRRKKRDTKPPNANELRTIVELEKDEHGNYKLPVEVDSWTVISLGKVIWDKPAFHNQRYIYPVGYVVKKSMIDPHRDTQYICSILDGGNEPLFRLQADDNPKEVFQGQTPTSVWTIAVRRAFAVRNMEYGHNPVGPDFFGLRKNTIAKMIQDLPNADKCRNYVWQMFEIGRSKQGRGTKRPQATLADDVIHQHQFEQSVARGPIGRIRSVKLSSNDGATDANSSGSYTIVDADMQEYHRGNDDEEEDDELEAED</sequence>
<keyword evidence="2" id="KW-0539">Nucleus</keyword>
<dbReference type="PROSITE" id="PS51543">
    <property type="entry name" value="FYRC"/>
    <property type="match status" value="1"/>
</dbReference>
<reference evidence="4" key="1">
    <citation type="submission" date="2020-12" db="EMBL/GenBank/DDBJ databases">
        <title>Metabolic potential, ecology and presence of endohyphal bacteria is reflected in genomic diversity of Mucoromycotina.</title>
        <authorList>
            <person name="Muszewska A."/>
            <person name="Okrasinska A."/>
            <person name="Steczkiewicz K."/>
            <person name="Drgas O."/>
            <person name="Orlowska M."/>
            <person name="Perlinska-Lenart U."/>
            <person name="Aleksandrzak-Piekarczyk T."/>
            <person name="Szatraj K."/>
            <person name="Zielenkiewicz U."/>
            <person name="Pilsyk S."/>
            <person name="Malc E."/>
            <person name="Mieczkowski P."/>
            <person name="Kruszewska J.S."/>
            <person name="Biernat P."/>
            <person name="Pawlowska J."/>
        </authorList>
    </citation>
    <scope>NUCLEOTIDE SEQUENCE</scope>
    <source>
        <strain evidence="4">WA0000067209</strain>
    </source>
</reference>
<feature type="compositionally biased region" description="Polar residues" evidence="3">
    <location>
        <begin position="588"/>
        <end position="601"/>
    </location>
</feature>
<dbReference type="AlphaFoldDB" id="A0A8H7PFX2"/>
<keyword evidence="5" id="KW-1185">Reference proteome</keyword>
<feature type="region of interest" description="Disordered" evidence="3">
    <location>
        <begin position="266"/>
        <end position="388"/>
    </location>
</feature>
<feature type="compositionally biased region" description="Acidic residues" evidence="3">
    <location>
        <begin position="616"/>
        <end position="628"/>
    </location>
</feature>
<evidence type="ECO:0000313" key="5">
    <source>
        <dbReference type="Proteomes" id="UP000654370"/>
    </source>
</evidence>
<protein>
    <recommendedName>
        <fullName evidence="6">Transforming growth factor beta regulator 1</fullName>
    </recommendedName>
</protein>
<feature type="compositionally biased region" description="Low complexity" evidence="3">
    <location>
        <begin position="313"/>
        <end position="328"/>
    </location>
</feature>
<dbReference type="PROSITE" id="PS51542">
    <property type="entry name" value="FYRN"/>
    <property type="match status" value="1"/>
</dbReference>
<name>A0A8H7PFX2_MORIS</name>
<dbReference type="Pfam" id="PF05964">
    <property type="entry name" value="FYRN"/>
    <property type="match status" value="1"/>
</dbReference>